<dbReference type="GO" id="GO:0005524">
    <property type="term" value="F:ATP binding"/>
    <property type="evidence" value="ECO:0007669"/>
    <property type="project" value="UniProtKB-KW"/>
</dbReference>
<evidence type="ECO:0000313" key="5">
    <source>
        <dbReference type="EMBL" id="SNB51471.1"/>
    </source>
</evidence>
<dbReference type="PANTHER" id="PTHR30473">
    <property type="entry name" value="PROTEIN PHOH"/>
    <property type="match status" value="1"/>
</dbReference>
<dbReference type="GO" id="GO:0005829">
    <property type="term" value="C:cytosol"/>
    <property type="evidence" value="ECO:0007669"/>
    <property type="project" value="TreeGrafter"/>
</dbReference>
<reference evidence="6" key="1">
    <citation type="submission" date="2017-06" db="EMBL/GenBank/DDBJ databases">
        <authorList>
            <person name="Varghese N."/>
            <person name="Submissions S."/>
        </authorList>
    </citation>
    <scope>NUCLEOTIDE SEQUENCE [LARGE SCALE GENOMIC DNA]</scope>
    <source>
        <strain evidence="6">DSM 137</strain>
    </source>
</reference>
<proteinExistence type="inferred from homology"/>
<name>A0A212PWR8_RHOAC</name>
<evidence type="ECO:0000313" key="6">
    <source>
        <dbReference type="Proteomes" id="UP000198418"/>
    </source>
</evidence>
<dbReference type="InterPro" id="IPR051451">
    <property type="entry name" value="PhoH2-like"/>
</dbReference>
<evidence type="ECO:0000256" key="2">
    <source>
        <dbReference type="ARBA" id="ARBA00022741"/>
    </source>
</evidence>
<evidence type="ECO:0000259" key="4">
    <source>
        <dbReference type="Pfam" id="PF02562"/>
    </source>
</evidence>
<keyword evidence="6" id="KW-1185">Reference proteome</keyword>
<sequence>MGKQLARKRSRGSRVQQRDAEIIEFKGSKFHHDRNPPPIKALNSTQADYLAALTHSQQIVVLGPAGAGKTWIAATYAADLFRQGRIERIVLTRPNVPCGRSLGFFPGTLQEKFAPWAVPIAEAIKERIGEGAFDVAVKRGDIEMVPFEVMRGRTWKNAFVLLDEAQNTSVMEIKTFLTRIGEDCISVVNGDVSQSDIREASGLRKMIELIRSHGLPVPVIEFTLDDIVRSGLCAMWARAFEGEARM</sequence>
<protein>
    <submittedName>
        <fullName evidence="5">Phosphate starvation-inducible protein PhoH</fullName>
    </submittedName>
</protein>
<dbReference type="AlphaFoldDB" id="A0A212PWR8"/>
<dbReference type="SUPFAM" id="SSF52540">
    <property type="entry name" value="P-loop containing nucleoside triphosphate hydrolases"/>
    <property type="match status" value="1"/>
</dbReference>
<comment type="similarity">
    <text evidence="1">Belongs to the PhoH family.</text>
</comment>
<dbReference type="Proteomes" id="UP000198418">
    <property type="component" value="Unassembled WGS sequence"/>
</dbReference>
<dbReference type="InterPro" id="IPR027417">
    <property type="entry name" value="P-loop_NTPase"/>
</dbReference>
<organism evidence="5 6">
    <name type="scientific">Rhodoblastus acidophilus</name>
    <name type="common">Rhodopseudomonas acidophila</name>
    <dbReference type="NCBI Taxonomy" id="1074"/>
    <lineage>
        <taxon>Bacteria</taxon>
        <taxon>Pseudomonadati</taxon>
        <taxon>Pseudomonadota</taxon>
        <taxon>Alphaproteobacteria</taxon>
        <taxon>Hyphomicrobiales</taxon>
        <taxon>Rhodoblastaceae</taxon>
        <taxon>Rhodoblastus</taxon>
    </lineage>
</organism>
<dbReference type="EMBL" id="FYDG01000001">
    <property type="protein sequence ID" value="SNB51471.1"/>
    <property type="molecule type" value="Genomic_DNA"/>
</dbReference>
<evidence type="ECO:0000256" key="1">
    <source>
        <dbReference type="ARBA" id="ARBA00010393"/>
    </source>
</evidence>
<keyword evidence="3" id="KW-0067">ATP-binding</keyword>
<dbReference type="Gene3D" id="3.40.50.300">
    <property type="entry name" value="P-loop containing nucleotide triphosphate hydrolases"/>
    <property type="match status" value="1"/>
</dbReference>
<gene>
    <name evidence="5" type="ORF">SAMN06265338_10184</name>
</gene>
<dbReference type="InterPro" id="IPR003714">
    <property type="entry name" value="PhoH"/>
</dbReference>
<accession>A0A212PWR8</accession>
<evidence type="ECO:0000256" key="3">
    <source>
        <dbReference type="ARBA" id="ARBA00022840"/>
    </source>
</evidence>
<keyword evidence="2" id="KW-0547">Nucleotide-binding</keyword>
<dbReference type="PANTHER" id="PTHR30473:SF3">
    <property type="entry name" value="PROTEIN PHOH"/>
    <property type="match status" value="1"/>
</dbReference>
<feature type="domain" description="PhoH-like protein" evidence="4">
    <location>
        <begin position="39"/>
        <end position="240"/>
    </location>
</feature>
<dbReference type="Pfam" id="PF02562">
    <property type="entry name" value="PhoH"/>
    <property type="match status" value="1"/>
</dbReference>